<dbReference type="Pfam" id="PF14025">
    <property type="entry name" value="DUF4241"/>
    <property type="match status" value="1"/>
</dbReference>
<dbReference type="AlphaFoldDB" id="A0A2U1ZYP2"/>
<proteinExistence type="predicted"/>
<dbReference type="RefSeq" id="WP_109230443.1">
    <property type="nucleotide sequence ID" value="NZ_PYHR01000002.1"/>
</dbReference>
<evidence type="ECO:0008006" key="3">
    <source>
        <dbReference type="Google" id="ProtNLM"/>
    </source>
</evidence>
<organism evidence="1 2">
    <name type="scientific">Serinibacter arcticus</name>
    <dbReference type="NCBI Taxonomy" id="1655435"/>
    <lineage>
        <taxon>Bacteria</taxon>
        <taxon>Bacillati</taxon>
        <taxon>Actinomycetota</taxon>
        <taxon>Actinomycetes</taxon>
        <taxon>Micrococcales</taxon>
        <taxon>Beutenbergiaceae</taxon>
        <taxon>Serinibacter</taxon>
    </lineage>
</organism>
<name>A0A2U1ZYP2_9MICO</name>
<dbReference type="OrthoDB" id="9789980at2"/>
<accession>A0A2U1ZYP2</accession>
<evidence type="ECO:0000313" key="1">
    <source>
        <dbReference type="EMBL" id="PWD52060.1"/>
    </source>
</evidence>
<reference evidence="1 2" key="1">
    <citation type="submission" date="2018-03" db="EMBL/GenBank/DDBJ databases">
        <title>Genome assembly of novel Miniimonas species PCH200.</title>
        <authorList>
            <person name="Thakur V."/>
            <person name="Kumar V."/>
            <person name="Singh D."/>
        </authorList>
    </citation>
    <scope>NUCLEOTIDE SEQUENCE [LARGE SCALE GENOMIC DNA]</scope>
    <source>
        <strain evidence="1 2">PCH200</strain>
    </source>
</reference>
<sequence length="356" mass="38731">MTDVSATNAAEQRVQQFMVEFEGQWRLAAPAFEERGSKRAAFEAWRALMDETRRRHFTDDTAVDLGQSFGSPAEYGPASSTFLRSERQGDAVHVLTRGTSGLRRFRDHTLRQQGGEWRIASIASHPRDPVERFVDEQTVAVSLGQVAEDAPLGSISDEQAQLDETLNFTERVVVRPRDGETTRTEVSEVGTLVTSTGVLAVLDFGYGNDDARPLARTVAPGTYPIDRVTGFGRNAAVRVRFSDRVPVSWHPASLPAGGHVIGVDAGCGCIVDHVAYAAMTRRDKAAVYDRFTTAARPAVLEVPLGATDLGIAFDTGYGDGSYPVYWGVDEQGRTAQLVVDCMVLVAQDDDGVLTHL</sequence>
<evidence type="ECO:0000313" key="2">
    <source>
        <dbReference type="Proteomes" id="UP000245166"/>
    </source>
</evidence>
<dbReference type="EMBL" id="PYHR01000002">
    <property type="protein sequence ID" value="PWD52060.1"/>
    <property type="molecule type" value="Genomic_DNA"/>
</dbReference>
<protein>
    <recommendedName>
        <fullName evidence="3">DUF4241 domain-containing protein</fullName>
    </recommendedName>
</protein>
<comment type="caution">
    <text evidence="1">The sequence shown here is derived from an EMBL/GenBank/DDBJ whole genome shotgun (WGS) entry which is preliminary data.</text>
</comment>
<keyword evidence="2" id="KW-1185">Reference proteome</keyword>
<gene>
    <name evidence="1" type="ORF">C8046_16815</name>
</gene>
<dbReference type="InterPro" id="IPR025335">
    <property type="entry name" value="DUF4241"/>
</dbReference>
<dbReference type="Proteomes" id="UP000245166">
    <property type="component" value="Unassembled WGS sequence"/>
</dbReference>